<keyword evidence="2" id="KW-0472">Membrane</keyword>
<dbReference type="AlphaFoldDB" id="A0A6P0GMD4"/>
<dbReference type="RefSeq" id="WP_163478465.1">
    <property type="nucleotide sequence ID" value="NZ_JAAGWE010000039.1"/>
</dbReference>
<feature type="region of interest" description="Disordered" evidence="1">
    <location>
        <begin position="66"/>
        <end position="110"/>
    </location>
</feature>
<sequence length="168" mass="17193">MSGIDDRLRASLGSLADDMAGDAGSVRPDDVRGAHARRWRARLAVGGVTAAVVLVGGLPLGVGWLSASPAAPSDGAGPRTSSAEATPAPTVRPSTTPAVTPGPATLPEPYDAHLTVRSCPVERGYDPDRPVGEDSFVAADGESWRPYDGLTDREVADAAVSCPLPQGR</sequence>
<gene>
    <name evidence="3" type="ORF">GCU54_20855</name>
</gene>
<organism evidence="3 4">
    <name type="scientific">Geodermatophilus normandii</name>
    <dbReference type="NCBI Taxonomy" id="1137989"/>
    <lineage>
        <taxon>Bacteria</taxon>
        <taxon>Bacillati</taxon>
        <taxon>Actinomycetota</taxon>
        <taxon>Actinomycetes</taxon>
        <taxon>Geodermatophilales</taxon>
        <taxon>Geodermatophilaceae</taxon>
        <taxon>Geodermatophilus</taxon>
    </lineage>
</organism>
<comment type="caution">
    <text evidence="3">The sequence shown here is derived from an EMBL/GenBank/DDBJ whole genome shotgun (WGS) entry which is preliminary data.</text>
</comment>
<name>A0A6P0GMD4_9ACTN</name>
<dbReference type="Proteomes" id="UP000471126">
    <property type="component" value="Unassembled WGS sequence"/>
</dbReference>
<feature type="transmembrane region" description="Helical" evidence="2">
    <location>
        <begin position="43"/>
        <end position="65"/>
    </location>
</feature>
<dbReference type="EMBL" id="JAAGWE010000039">
    <property type="protein sequence ID" value="NEM08424.1"/>
    <property type="molecule type" value="Genomic_DNA"/>
</dbReference>
<protein>
    <submittedName>
        <fullName evidence="3">Uncharacterized protein</fullName>
    </submittedName>
</protein>
<keyword evidence="2" id="KW-1133">Transmembrane helix</keyword>
<reference evidence="3 4" key="1">
    <citation type="submission" date="2019-12" db="EMBL/GenBank/DDBJ databases">
        <title>WGS of CPCC 203550 I12A-02606.</title>
        <authorList>
            <person name="Jiang Z."/>
        </authorList>
    </citation>
    <scope>NUCLEOTIDE SEQUENCE [LARGE SCALE GENOMIC DNA]</scope>
    <source>
        <strain evidence="3 4">I12A-02606</strain>
    </source>
</reference>
<evidence type="ECO:0000256" key="2">
    <source>
        <dbReference type="SAM" id="Phobius"/>
    </source>
</evidence>
<evidence type="ECO:0000313" key="3">
    <source>
        <dbReference type="EMBL" id="NEM08424.1"/>
    </source>
</evidence>
<evidence type="ECO:0000313" key="4">
    <source>
        <dbReference type="Proteomes" id="UP000471126"/>
    </source>
</evidence>
<feature type="compositionally biased region" description="Low complexity" evidence="1">
    <location>
        <begin position="66"/>
        <end position="78"/>
    </location>
</feature>
<proteinExistence type="predicted"/>
<keyword evidence="2" id="KW-0812">Transmembrane</keyword>
<evidence type="ECO:0000256" key="1">
    <source>
        <dbReference type="SAM" id="MobiDB-lite"/>
    </source>
</evidence>
<accession>A0A6P0GMD4</accession>